<dbReference type="InterPro" id="IPR000801">
    <property type="entry name" value="Esterase-like"/>
</dbReference>
<name>A0A2Z3JE00_9DEIO</name>
<organism evidence="1 2">
    <name type="scientific">Deinococcus irradiatisoli</name>
    <dbReference type="NCBI Taxonomy" id="2202254"/>
    <lineage>
        <taxon>Bacteria</taxon>
        <taxon>Thermotogati</taxon>
        <taxon>Deinococcota</taxon>
        <taxon>Deinococci</taxon>
        <taxon>Deinococcales</taxon>
        <taxon>Deinococcaceae</taxon>
        <taxon>Deinococcus</taxon>
    </lineage>
</organism>
<proteinExistence type="predicted"/>
<protein>
    <submittedName>
        <fullName evidence="1">Esterase</fullName>
    </submittedName>
</protein>
<dbReference type="RefSeq" id="WP_109826966.1">
    <property type="nucleotide sequence ID" value="NZ_CP029494.1"/>
</dbReference>
<dbReference type="PANTHER" id="PTHR48098:SF6">
    <property type="entry name" value="FERRI-BACILLIBACTIN ESTERASE BESA"/>
    <property type="match status" value="1"/>
</dbReference>
<gene>
    <name evidence="1" type="ORF">DKM44_08560</name>
</gene>
<evidence type="ECO:0000313" key="1">
    <source>
        <dbReference type="EMBL" id="AWN23272.1"/>
    </source>
</evidence>
<dbReference type="AlphaFoldDB" id="A0A2Z3JE00"/>
<dbReference type="Gene3D" id="3.40.50.1820">
    <property type="entry name" value="alpha/beta hydrolase"/>
    <property type="match status" value="1"/>
</dbReference>
<dbReference type="KEGG" id="dez:DKM44_08560"/>
<reference evidence="1 2" key="1">
    <citation type="submission" date="2018-05" db="EMBL/GenBank/DDBJ databases">
        <title>Complete Genome Sequence of Deinococcus sp. strain 17bor-2.</title>
        <authorList>
            <person name="Srinivasan S."/>
        </authorList>
    </citation>
    <scope>NUCLEOTIDE SEQUENCE [LARGE SCALE GENOMIC DNA]</scope>
    <source>
        <strain evidence="1 2">17bor-2</strain>
    </source>
</reference>
<dbReference type="Pfam" id="PF00756">
    <property type="entry name" value="Esterase"/>
    <property type="match status" value="1"/>
</dbReference>
<dbReference type="Proteomes" id="UP000245368">
    <property type="component" value="Chromosome"/>
</dbReference>
<dbReference type="PANTHER" id="PTHR48098">
    <property type="entry name" value="ENTEROCHELIN ESTERASE-RELATED"/>
    <property type="match status" value="1"/>
</dbReference>
<dbReference type="SUPFAM" id="SSF53474">
    <property type="entry name" value="alpha/beta-Hydrolases"/>
    <property type="match status" value="1"/>
</dbReference>
<evidence type="ECO:0000313" key="2">
    <source>
        <dbReference type="Proteomes" id="UP000245368"/>
    </source>
</evidence>
<sequence length="373" mass="41002">MTLEAFMPTAEQTFVLRVPENTPADATFYLQTGLEHHAPALPQHAFTQEGEGWVLRLDVPLGALLTYKVTRGSRKNEEGDAWGERRPDRRTVVQGPATHHVEVQSWQDVHGGAGRPSSLGAGIETLTVHSPELNDDLTVLVWTPPGYAERDERLPVLYLHDGQNVLDRATSFAGEVWAADEAASKLAEEGRPCLLVAVCVRERHRAEDYVPFAIAANGAHSSAPAYQAFLAETLKPLIDRRYRTRPEAVATAQAGSSFGGVASIYGTLTRPDVWGSCGAFSPSLWVQDGALLDFARQHPASGLRLYADMGTHEGPFVENAAAAVRQTQWFAARSAPFVKEVKLEIGLDHWHDEPAWAERFPAFLRWWLTGLPA</sequence>
<dbReference type="EMBL" id="CP029494">
    <property type="protein sequence ID" value="AWN23272.1"/>
    <property type="molecule type" value="Genomic_DNA"/>
</dbReference>
<keyword evidence="2" id="KW-1185">Reference proteome</keyword>
<dbReference type="OrthoDB" id="9784036at2"/>
<accession>A0A2Z3JE00</accession>
<dbReference type="InterPro" id="IPR029058">
    <property type="entry name" value="AB_hydrolase_fold"/>
</dbReference>
<dbReference type="InterPro" id="IPR050583">
    <property type="entry name" value="Mycobacterial_A85_antigen"/>
</dbReference>